<dbReference type="AlphaFoldDB" id="A0A6G1KI22"/>
<sequence length="88" mass="9983">MPAPLHIYYPHAAHRMYVHCMYCTVHICTYVQTHRMYVCMYICMYICTAGAGAGAIVSALASVRGTTMYVCTITADMMSVYHRKECSR</sequence>
<gene>
    <name evidence="2" type="ORF">K504DRAFT_204981</name>
</gene>
<feature type="transmembrane region" description="Helical" evidence="1">
    <location>
        <begin position="38"/>
        <end position="60"/>
    </location>
</feature>
<evidence type="ECO:0000256" key="1">
    <source>
        <dbReference type="SAM" id="Phobius"/>
    </source>
</evidence>
<keyword evidence="3" id="KW-1185">Reference proteome</keyword>
<accession>A0A6G1KI22</accession>
<dbReference type="OrthoDB" id="10071817at2759"/>
<dbReference type="Proteomes" id="UP000799428">
    <property type="component" value="Unassembled WGS sequence"/>
</dbReference>
<dbReference type="EMBL" id="MU005766">
    <property type="protein sequence ID" value="KAF2712478.1"/>
    <property type="molecule type" value="Genomic_DNA"/>
</dbReference>
<evidence type="ECO:0000313" key="3">
    <source>
        <dbReference type="Proteomes" id="UP000799428"/>
    </source>
</evidence>
<organism evidence="2 3">
    <name type="scientific">Pleomassaria siparia CBS 279.74</name>
    <dbReference type="NCBI Taxonomy" id="1314801"/>
    <lineage>
        <taxon>Eukaryota</taxon>
        <taxon>Fungi</taxon>
        <taxon>Dikarya</taxon>
        <taxon>Ascomycota</taxon>
        <taxon>Pezizomycotina</taxon>
        <taxon>Dothideomycetes</taxon>
        <taxon>Pleosporomycetidae</taxon>
        <taxon>Pleosporales</taxon>
        <taxon>Pleomassariaceae</taxon>
        <taxon>Pleomassaria</taxon>
    </lineage>
</organism>
<name>A0A6G1KI22_9PLEO</name>
<reference evidence="2" key="1">
    <citation type="journal article" date="2020" name="Stud. Mycol.">
        <title>101 Dothideomycetes genomes: a test case for predicting lifestyles and emergence of pathogens.</title>
        <authorList>
            <person name="Haridas S."/>
            <person name="Albert R."/>
            <person name="Binder M."/>
            <person name="Bloem J."/>
            <person name="Labutti K."/>
            <person name="Salamov A."/>
            <person name="Andreopoulos B."/>
            <person name="Baker S."/>
            <person name="Barry K."/>
            <person name="Bills G."/>
            <person name="Bluhm B."/>
            <person name="Cannon C."/>
            <person name="Castanera R."/>
            <person name="Culley D."/>
            <person name="Daum C."/>
            <person name="Ezra D."/>
            <person name="Gonzalez J."/>
            <person name="Henrissat B."/>
            <person name="Kuo A."/>
            <person name="Liang C."/>
            <person name="Lipzen A."/>
            <person name="Lutzoni F."/>
            <person name="Magnuson J."/>
            <person name="Mondo S."/>
            <person name="Nolan M."/>
            <person name="Ohm R."/>
            <person name="Pangilinan J."/>
            <person name="Park H.-J."/>
            <person name="Ramirez L."/>
            <person name="Alfaro M."/>
            <person name="Sun H."/>
            <person name="Tritt A."/>
            <person name="Yoshinaga Y."/>
            <person name="Zwiers L.-H."/>
            <person name="Turgeon B."/>
            <person name="Goodwin S."/>
            <person name="Spatafora J."/>
            <person name="Crous P."/>
            <person name="Grigoriev I."/>
        </authorList>
    </citation>
    <scope>NUCLEOTIDE SEQUENCE</scope>
    <source>
        <strain evidence="2">CBS 279.74</strain>
    </source>
</reference>
<proteinExistence type="predicted"/>
<keyword evidence="1" id="KW-1133">Transmembrane helix</keyword>
<protein>
    <submittedName>
        <fullName evidence="2">Uncharacterized protein</fullName>
    </submittedName>
</protein>
<evidence type="ECO:0000313" key="2">
    <source>
        <dbReference type="EMBL" id="KAF2712478.1"/>
    </source>
</evidence>
<keyword evidence="1" id="KW-0812">Transmembrane</keyword>
<keyword evidence="1" id="KW-0472">Membrane</keyword>